<accession>A0AA39KKN9</accession>
<proteinExistence type="predicted"/>
<feature type="transmembrane region" description="Helical" evidence="9">
    <location>
        <begin position="706"/>
        <end position="728"/>
    </location>
</feature>
<feature type="transmembrane region" description="Helical" evidence="9">
    <location>
        <begin position="1082"/>
        <end position="1106"/>
    </location>
</feature>
<keyword evidence="6 9" id="KW-0472">Membrane</keyword>
<dbReference type="PANTHER" id="PTHR21137">
    <property type="entry name" value="ODORANT RECEPTOR"/>
    <property type="match status" value="1"/>
</dbReference>
<dbReference type="AlphaFoldDB" id="A0AA39KKN9"/>
<dbReference type="GO" id="GO:0005886">
    <property type="term" value="C:plasma membrane"/>
    <property type="evidence" value="ECO:0007669"/>
    <property type="project" value="UniProtKB-SubCell"/>
</dbReference>
<dbReference type="Proteomes" id="UP001168990">
    <property type="component" value="Unassembled WGS sequence"/>
</dbReference>
<evidence type="ECO:0000256" key="6">
    <source>
        <dbReference type="ARBA" id="ARBA00023136"/>
    </source>
</evidence>
<dbReference type="GO" id="GO:0005549">
    <property type="term" value="F:odorant binding"/>
    <property type="evidence" value="ECO:0007669"/>
    <property type="project" value="InterPro"/>
</dbReference>
<dbReference type="PANTHER" id="PTHR21137:SF26">
    <property type="entry name" value="ODORANT RECEPTOR 10A-RELATED"/>
    <property type="match status" value="1"/>
</dbReference>
<evidence type="ECO:0000256" key="7">
    <source>
        <dbReference type="ARBA" id="ARBA00023170"/>
    </source>
</evidence>
<keyword evidence="8" id="KW-0807">Transducer</keyword>
<feature type="transmembrane region" description="Helical" evidence="9">
    <location>
        <begin position="781"/>
        <end position="806"/>
    </location>
</feature>
<evidence type="ECO:0000313" key="10">
    <source>
        <dbReference type="EMBL" id="KAK0164892.1"/>
    </source>
</evidence>
<evidence type="ECO:0000256" key="8">
    <source>
        <dbReference type="ARBA" id="ARBA00023224"/>
    </source>
</evidence>
<feature type="transmembrane region" description="Helical" evidence="9">
    <location>
        <begin position="307"/>
        <end position="328"/>
    </location>
</feature>
<keyword evidence="4" id="KW-0552">Olfaction</keyword>
<comment type="caution">
    <text evidence="10">The sequence shown here is derived from an EMBL/GenBank/DDBJ whole genome shotgun (WGS) entry which is preliminary data.</text>
</comment>
<feature type="transmembrane region" description="Helical" evidence="9">
    <location>
        <begin position="274"/>
        <end position="300"/>
    </location>
</feature>
<dbReference type="GO" id="GO:0004984">
    <property type="term" value="F:olfactory receptor activity"/>
    <property type="evidence" value="ECO:0007669"/>
    <property type="project" value="InterPro"/>
</dbReference>
<name>A0AA39KKN9_9HYME</name>
<evidence type="ECO:0000256" key="9">
    <source>
        <dbReference type="SAM" id="Phobius"/>
    </source>
</evidence>
<dbReference type="InterPro" id="IPR004117">
    <property type="entry name" value="7tm6_olfct_rcpt"/>
</dbReference>
<protein>
    <recommendedName>
        <fullName evidence="12">Odorant receptor</fullName>
    </recommendedName>
</protein>
<gene>
    <name evidence="10" type="ORF">PV328_003459</name>
</gene>
<evidence type="ECO:0008006" key="12">
    <source>
        <dbReference type="Google" id="ProtNLM"/>
    </source>
</evidence>
<keyword evidence="5 9" id="KW-1133">Transmembrane helix</keyword>
<feature type="transmembrane region" description="Helical" evidence="9">
    <location>
        <begin position="134"/>
        <end position="152"/>
    </location>
</feature>
<comment type="subcellular location">
    <subcellularLocation>
        <location evidence="1">Membrane</location>
        <topology evidence="1">Multi-pass membrane protein</topology>
    </subcellularLocation>
</comment>
<evidence type="ECO:0000313" key="11">
    <source>
        <dbReference type="Proteomes" id="UP001168990"/>
    </source>
</evidence>
<dbReference type="EMBL" id="JAQQBS010001422">
    <property type="protein sequence ID" value="KAK0164892.1"/>
    <property type="molecule type" value="Genomic_DNA"/>
</dbReference>
<feature type="transmembrane region" description="Helical" evidence="9">
    <location>
        <begin position="813"/>
        <end position="836"/>
    </location>
</feature>
<feature type="transmembrane region" description="Helical" evidence="9">
    <location>
        <begin position="387"/>
        <end position="409"/>
    </location>
</feature>
<evidence type="ECO:0000256" key="3">
    <source>
        <dbReference type="ARBA" id="ARBA00022692"/>
    </source>
</evidence>
<dbReference type="Pfam" id="PF02949">
    <property type="entry name" value="7tm_6"/>
    <property type="match status" value="4"/>
</dbReference>
<feature type="transmembrane region" description="Helical" evidence="9">
    <location>
        <begin position="506"/>
        <end position="528"/>
    </location>
</feature>
<feature type="transmembrane region" description="Helical" evidence="9">
    <location>
        <begin position="1008"/>
        <end position="1032"/>
    </location>
</feature>
<reference evidence="10" key="2">
    <citation type="submission" date="2023-03" db="EMBL/GenBank/DDBJ databases">
        <authorList>
            <person name="Inwood S.N."/>
            <person name="Skelly J.G."/>
            <person name="Guhlin J."/>
            <person name="Harrop T.W.R."/>
            <person name="Goldson S.G."/>
            <person name="Dearden P.K."/>
        </authorList>
    </citation>
    <scope>NUCLEOTIDE SEQUENCE</scope>
    <source>
        <strain evidence="10">Irish</strain>
        <tissue evidence="10">Whole body</tissue>
    </source>
</reference>
<keyword evidence="2" id="KW-0716">Sensory transduction</keyword>
<reference evidence="10" key="1">
    <citation type="journal article" date="2023" name="bioRxiv">
        <title>Scaffold-level genome assemblies of two parasitoid biocontrol wasps reveal the parthenogenesis mechanism and an associated novel virus.</title>
        <authorList>
            <person name="Inwood S."/>
            <person name="Skelly J."/>
            <person name="Guhlin J."/>
            <person name="Harrop T."/>
            <person name="Goldson S."/>
            <person name="Dearden P."/>
        </authorList>
    </citation>
    <scope>NUCLEOTIDE SEQUENCE</scope>
    <source>
        <strain evidence="10">Irish</strain>
        <tissue evidence="10">Whole body</tissue>
    </source>
</reference>
<organism evidence="10 11">
    <name type="scientific">Microctonus aethiopoides</name>
    <dbReference type="NCBI Taxonomy" id="144406"/>
    <lineage>
        <taxon>Eukaryota</taxon>
        <taxon>Metazoa</taxon>
        <taxon>Ecdysozoa</taxon>
        <taxon>Arthropoda</taxon>
        <taxon>Hexapoda</taxon>
        <taxon>Insecta</taxon>
        <taxon>Pterygota</taxon>
        <taxon>Neoptera</taxon>
        <taxon>Endopterygota</taxon>
        <taxon>Hymenoptera</taxon>
        <taxon>Apocrita</taxon>
        <taxon>Ichneumonoidea</taxon>
        <taxon>Braconidae</taxon>
        <taxon>Euphorinae</taxon>
        <taxon>Microctonus</taxon>
    </lineage>
</organism>
<keyword evidence="11" id="KW-1185">Reference proteome</keyword>
<feature type="transmembrane region" description="Helical" evidence="9">
    <location>
        <begin position="1112"/>
        <end position="1134"/>
    </location>
</feature>
<feature type="transmembrane region" description="Helical" evidence="9">
    <location>
        <begin position="72"/>
        <end position="93"/>
    </location>
</feature>
<sequence>MNSEESSEVAWNSDTIYALGLHRTLTRLLGIWPIERRKYLVICQTSFCSTLQLIVVIFYIIGLITKGNCGSIIDFVDAITFISVSILSISKFIPLHLYQRSMSLIINSAIEDWKNIENKKLRGIMLKYAYKGRLVFIVQMCGSYTTIVPLIFGNLPNPGVIIHEKSVDNMTSTFRNIPIGPNCWFPSSASENVYLTFYSLVTLHLIHLCTAINGIDVYIFGIAMHVCGQFELLYDHLVNLNGDENYNDLRVKIRKLTERHCHLLMLTNEFENTFNLIILLQVAVNGFISCISGILLIWGLQAGNTELIIAAIIRIYFLYFQLFIYSYVGENLTTQAEKLQVAIYNCSWYKMPPLLVHDLILIMMRTVEDWSTIVDKQSRFIMLQYAYVGRIVAIIQMSGAYIACFIQLFTRLPFIISFWNDGLNSTVAVQGVPPWPIIGTVYNGCDTFFFGIAMHICGQFVVFQKNFRHLHAMDNSILNVNQLKYFVKRHKYLLELADNFEETYNLVILIHVGAATVLICASGIVVLISLQSLDLVTIGGMMMRISLTYVILFMYSYAGEKLCNEVWLCIDIIEQFLVKGNCGTMAEVVDMMSWIAVGFSTSVKVISLTIYQENMERILTTAVVDWSKTIDQKSRSIMLRYAAIGRIGAIMQMVSAYSVAFLQITRCFPAIIVTLNHQTNSSVPSCVPLWPICWAPKTKFDFTFAFINQVFITVIVVICYSGCEGFFFGTAMHLTGQFEKLHRNPKYLETAENSMQQTRQFVKFIKRHKHLLTLANNFEEAYNIIILVHVGVDIIIPCVSGILLLISIKNADYVTVGAMIVRIFLAYLQLFVYSYVGEQLSSQASKLQAAIYNSPWYNMSSDVVWFCIDVIEQFLVKGNCGTMSEIVDMMSWIAIGISTSVKVISLTIYQENMERILTTAVIDWSKTIDQKSRPIMLRYAAIGRIGAIMLMVSAYCITFLQITRCFPAIIVTLNHQTNSSVPSCVPLWPICWAPKTKLDFTFNFINQVFITVIIVICYSGCEGFFFGTAMHLTGQFEKLHRNPKYLEAVEDSVQQTRQLVKFIKRHKHLLTLANNFEEAYNIIILVHVGVDIMIASVSGILLLISIKNADYVTVGAMIVRIFLSYLQLFVYSYIGEQLSSQASKLQAAIYNSPWYNMSSDVVKDMIFVIMKCNYPFNLTAGKIYNMNISNFTGIVKTISSYFSVIRLMLVDDD</sequence>
<evidence type="ECO:0000256" key="2">
    <source>
        <dbReference type="ARBA" id="ARBA00022606"/>
    </source>
</evidence>
<evidence type="ECO:0000256" key="1">
    <source>
        <dbReference type="ARBA" id="ARBA00004141"/>
    </source>
</evidence>
<feature type="transmembrane region" description="Helical" evidence="9">
    <location>
        <begin position="535"/>
        <end position="558"/>
    </location>
</feature>
<feature type="transmembrane region" description="Helical" evidence="9">
    <location>
        <begin position="941"/>
        <end position="962"/>
    </location>
</feature>
<keyword evidence="7" id="KW-0675">Receptor</keyword>
<feature type="transmembrane region" description="Helical" evidence="9">
    <location>
        <begin position="39"/>
        <end position="60"/>
    </location>
</feature>
<evidence type="ECO:0000256" key="4">
    <source>
        <dbReference type="ARBA" id="ARBA00022725"/>
    </source>
</evidence>
<keyword evidence="3 9" id="KW-0812">Transmembrane</keyword>
<evidence type="ECO:0000256" key="5">
    <source>
        <dbReference type="ARBA" id="ARBA00022989"/>
    </source>
</evidence>
<dbReference type="GO" id="GO:0007165">
    <property type="term" value="P:signal transduction"/>
    <property type="evidence" value="ECO:0007669"/>
    <property type="project" value="UniProtKB-KW"/>
</dbReference>